<feature type="transmembrane region" description="Helical" evidence="7">
    <location>
        <begin position="427"/>
        <end position="451"/>
    </location>
</feature>
<feature type="transmembrane region" description="Helical" evidence="7">
    <location>
        <begin position="463"/>
        <end position="489"/>
    </location>
</feature>
<comment type="caution">
    <text evidence="8">The sequence shown here is derived from an EMBL/GenBank/DDBJ whole genome shotgun (WGS) entry which is preliminary data.</text>
</comment>
<keyword evidence="5 7" id="KW-0472">Membrane</keyword>
<evidence type="ECO:0000256" key="6">
    <source>
        <dbReference type="SAM" id="MobiDB-lite"/>
    </source>
</evidence>
<evidence type="ECO:0000256" key="3">
    <source>
        <dbReference type="ARBA" id="ARBA00022692"/>
    </source>
</evidence>
<evidence type="ECO:0000313" key="9">
    <source>
        <dbReference type="Proteomes" id="UP001497497"/>
    </source>
</evidence>
<evidence type="ECO:0000256" key="2">
    <source>
        <dbReference type="ARBA" id="ARBA00022448"/>
    </source>
</evidence>
<accession>A0AAV2HN06</accession>
<feature type="transmembrane region" description="Helical" evidence="7">
    <location>
        <begin position="21"/>
        <end position="44"/>
    </location>
</feature>
<dbReference type="GO" id="GO:0008506">
    <property type="term" value="F:sucrose:proton symporter activity"/>
    <property type="evidence" value="ECO:0007669"/>
    <property type="project" value="TreeGrafter"/>
</dbReference>
<keyword evidence="9" id="KW-1185">Reference proteome</keyword>
<keyword evidence="2" id="KW-0813">Transport</keyword>
<gene>
    <name evidence="8" type="ORF">GSLYS_00009388001</name>
</gene>
<dbReference type="GO" id="GO:0016020">
    <property type="term" value="C:membrane"/>
    <property type="evidence" value="ECO:0007669"/>
    <property type="project" value="UniProtKB-SubCell"/>
</dbReference>
<dbReference type="EMBL" id="CAXITT010000202">
    <property type="protein sequence ID" value="CAL1535428.1"/>
    <property type="molecule type" value="Genomic_DNA"/>
</dbReference>
<evidence type="ECO:0000256" key="5">
    <source>
        <dbReference type="ARBA" id="ARBA00023136"/>
    </source>
</evidence>
<evidence type="ECO:0000256" key="4">
    <source>
        <dbReference type="ARBA" id="ARBA00022989"/>
    </source>
</evidence>
<keyword evidence="3 7" id="KW-0812">Transmembrane</keyword>
<feature type="transmembrane region" description="Helical" evidence="7">
    <location>
        <begin position="230"/>
        <end position="253"/>
    </location>
</feature>
<protein>
    <submittedName>
        <fullName evidence="8">Uncharacterized protein</fullName>
    </submittedName>
</protein>
<dbReference type="PANTHER" id="PTHR19432:SF35">
    <property type="entry name" value="SOLUTE CARRIER FAMILY 45 MEMBER 3 ISOFORM X1"/>
    <property type="match status" value="1"/>
</dbReference>
<keyword evidence="4 7" id="KW-1133">Transmembrane helix</keyword>
<feature type="transmembrane region" description="Helical" evidence="7">
    <location>
        <begin position="56"/>
        <end position="78"/>
    </location>
</feature>
<dbReference type="InterPro" id="IPR036259">
    <property type="entry name" value="MFS_trans_sf"/>
</dbReference>
<reference evidence="8 9" key="1">
    <citation type="submission" date="2024-04" db="EMBL/GenBank/DDBJ databases">
        <authorList>
            <consortium name="Genoscope - CEA"/>
            <person name="William W."/>
        </authorList>
    </citation>
    <scope>NUCLEOTIDE SEQUENCE [LARGE SCALE GENOMIC DNA]</scope>
</reference>
<evidence type="ECO:0000256" key="7">
    <source>
        <dbReference type="SAM" id="Phobius"/>
    </source>
</evidence>
<organism evidence="8 9">
    <name type="scientific">Lymnaea stagnalis</name>
    <name type="common">Great pond snail</name>
    <name type="synonym">Helix stagnalis</name>
    <dbReference type="NCBI Taxonomy" id="6523"/>
    <lineage>
        <taxon>Eukaryota</taxon>
        <taxon>Metazoa</taxon>
        <taxon>Spiralia</taxon>
        <taxon>Lophotrochozoa</taxon>
        <taxon>Mollusca</taxon>
        <taxon>Gastropoda</taxon>
        <taxon>Heterobranchia</taxon>
        <taxon>Euthyneura</taxon>
        <taxon>Panpulmonata</taxon>
        <taxon>Hygrophila</taxon>
        <taxon>Lymnaeoidea</taxon>
        <taxon>Lymnaeidae</taxon>
        <taxon>Lymnaea</taxon>
    </lineage>
</organism>
<proteinExistence type="predicted"/>
<feature type="transmembrane region" description="Helical" evidence="7">
    <location>
        <begin position="382"/>
        <end position="407"/>
    </location>
</feature>
<dbReference type="PANTHER" id="PTHR19432">
    <property type="entry name" value="SUGAR TRANSPORTER"/>
    <property type="match status" value="1"/>
</dbReference>
<dbReference type="SUPFAM" id="SSF103473">
    <property type="entry name" value="MFS general substrate transporter"/>
    <property type="match status" value="1"/>
</dbReference>
<evidence type="ECO:0000256" key="1">
    <source>
        <dbReference type="ARBA" id="ARBA00004141"/>
    </source>
</evidence>
<name>A0AAV2HN06_LYMST</name>
<feature type="region of interest" description="Disordered" evidence="6">
    <location>
        <begin position="304"/>
        <end position="327"/>
    </location>
</feature>
<feature type="transmembrane region" description="Helical" evidence="7">
    <location>
        <begin position="527"/>
        <end position="546"/>
    </location>
</feature>
<sequence>MKSIMRLLSSDKLQLSKRLRKCLLVANTVGIDACAVFEMLLMIANIQTLGVPIRFASLPGTVAAILAAFLIPTIGLLLSRSTLSKRANGIIVFATSCLQIFGTLLVFTANTVKLLYYDHPPGHVTYLQSRKADNRTYLSLGMSTTSSLTPNLLFNNSSSVYGVTSLTYGDNMTGNSSYVLSHGAPTVPPDIRFYAILAMIGFALIDAGYDTSTCFLKTFAVALTPPKEHSNIIFMSIVISSIGGCLIAVLGSVGLGKMLTAGTAHDSNAAQCALLSGLCFVLMVFGLTSTLITGFSCPPISESTTPLSESKQEATNDNGYISSQNDIPTETTKLSTHLLEPYNGVVLESQSCQVTDDIIDGSARVKRTDKFSRFIKKWKKQIILNVSTFFLIGAVYSFAIYGVNFLGRRIFNGDPLADVSSQAYKNYLKGIEAGSLGHLTYYGAFSVFNLFQGRLMQRIGWKLVISGTALCFAAGSLLCALTSALWTYYLCAVFAGLYRSMVATIPYILANQFALEQADTRSSTMPMTFIATMLPLNFIICSGIMGPLIDATDNPASSFYYTAFCAILGMCFSNLIN</sequence>
<evidence type="ECO:0000313" key="8">
    <source>
        <dbReference type="EMBL" id="CAL1535428.1"/>
    </source>
</evidence>
<dbReference type="AlphaFoldDB" id="A0AAV2HN06"/>
<feature type="transmembrane region" description="Helical" evidence="7">
    <location>
        <begin position="90"/>
        <end position="109"/>
    </location>
</feature>
<comment type="subcellular location">
    <subcellularLocation>
        <location evidence="1">Membrane</location>
        <topology evidence="1">Multi-pass membrane protein</topology>
    </subcellularLocation>
</comment>
<feature type="transmembrane region" description="Helical" evidence="7">
    <location>
        <begin position="558"/>
        <end position="576"/>
    </location>
</feature>
<feature type="transmembrane region" description="Helical" evidence="7">
    <location>
        <begin position="191"/>
        <end position="209"/>
    </location>
</feature>
<feature type="transmembrane region" description="Helical" evidence="7">
    <location>
        <begin position="495"/>
        <end position="515"/>
    </location>
</feature>
<dbReference type="Gene3D" id="1.20.1250.20">
    <property type="entry name" value="MFS general substrate transporter like domains"/>
    <property type="match status" value="1"/>
</dbReference>
<dbReference type="Proteomes" id="UP001497497">
    <property type="component" value="Unassembled WGS sequence"/>
</dbReference>
<feature type="transmembrane region" description="Helical" evidence="7">
    <location>
        <begin position="273"/>
        <end position="295"/>
    </location>
</feature>